<reference evidence="2 3" key="1">
    <citation type="journal article" date="2016" name="Nat. Commun.">
        <title>Thousands of microbial genomes shed light on interconnected biogeochemical processes in an aquifer system.</title>
        <authorList>
            <person name="Anantharaman K."/>
            <person name="Brown C.T."/>
            <person name="Hug L.A."/>
            <person name="Sharon I."/>
            <person name="Castelle C.J."/>
            <person name="Probst A.J."/>
            <person name="Thomas B.C."/>
            <person name="Singh A."/>
            <person name="Wilkins M.J."/>
            <person name="Karaoz U."/>
            <person name="Brodie E.L."/>
            <person name="Williams K.H."/>
            <person name="Hubbard S.S."/>
            <person name="Banfield J.F."/>
        </authorList>
    </citation>
    <scope>NUCLEOTIDE SEQUENCE [LARGE SCALE GENOMIC DNA]</scope>
</reference>
<dbReference type="Gene3D" id="3.30.70.1290">
    <property type="entry name" value="Transposase IS200-like"/>
    <property type="match status" value="1"/>
</dbReference>
<dbReference type="InterPro" id="IPR002686">
    <property type="entry name" value="Transposase_17"/>
</dbReference>
<comment type="caution">
    <text evidence="2">The sequence shown here is derived from an EMBL/GenBank/DDBJ whole genome shotgun (WGS) entry which is preliminary data.</text>
</comment>
<dbReference type="Pfam" id="PF01797">
    <property type="entry name" value="Y1_Tnp"/>
    <property type="match status" value="1"/>
</dbReference>
<evidence type="ECO:0000313" key="2">
    <source>
        <dbReference type="EMBL" id="OGZ88921.1"/>
    </source>
</evidence>
<dbReference type="PANTHER" id="PTHR34322">
    <property type="entry name" value="TRANSPOSASE, Y1_TNP DOMAIN-CONTAINING"/>
    <property type="match status" value="1"/>
</dbReference>
<evidence type="ECO:0000259" key="1">
    <source>
        <dbReference type="SMART" id="SM01321"/>
    </source>
</evidence>
<protein>
    <recommendedName>
        <fullName evidence="1">Transposase IS200-like domain-containing protein</fullName>
    </recommendedName>
</protein>
<dbReference type="AlphaFoldDB" id="A0A1G2JR58"/>
<organism evidence="2 3">
    <name type="scientific">Candidatus Staskawiczbacteria bacterium RIFOXYD1_FULL_32_13</name>
    <dbReference type="NCBI Taxonomy" id="1802234"/>
    <lineage>
        <taxon>Bacteria</taxon>
        <taxon>Candidatus Staskawicziibacteriota</taxon>
    </lineage>
</organism>
<dbReference type="GO" id="GO:0006313">
    <property type="term" value="P:DNA transposition"/>
    <property type="evidence" value="ECO:0007669"/>
    <property type="project" value="InterPro"/>
</dbReference>
<feature type="domain" description="Transposase IS200-like" evidence="1">
    <location>
        <begin position="9"/>
        <end position="162"/>
    </location>
</feature>
<dbReference type="SUPFAM" id="SSF143422">
    <property type="entry name" value="Transposase IS200-like"/>
    <property type="match status" value="1"/>
</dbReference>
<name>A0A1G2JR58_9BACT</name>
<dbReference type="Proteomes" id="UP000178935">
    <property type="component" value="Unassembled WGS sequence"/>
</dbReference>
<dbReference type="GO" id="GO:0003677">
    <property type="term" value="F:DNA binding"/>
    <property type="evidence" value="ECO:0007669"/>
    <property type="project" value="InterPro"/>
</dbReference>
<dbReference type="GO" id="GO:0004803">
    <property type="term" value="F:transposase activity"/>
    <property type="evidence" value="ECO:0007669"/>
    <property type="project" value="InterPro"/>
</dbReference>
<gene>
    <name evidence="2" type="ORF">A2561_00165</name>
</gene>
<dbReference type="SMART" id="SM01321">
    <property type="entry name" value="Y1_Tnp"/>
    <property type="match status" value="1"/>
</dbReference>
<accession>A0A1G2JR58</accession>
<dbReference type="PANTHER" id="PTHR34322:SF2">
    <property type="entry name" value="TRANSPOSASE IS200-LIKE DOMAIN-CONTAINING PROTEIN"/>
    <property type="match status" value="1"/>
</dbReference>
<dbReference type="EMBL" id="MHPU01000014">
    <property type="protein sequence ID" value="OGZ88921.1"/>
    <property type="molecule type" value="Genomic_DNA"/>
</dbReference>
<sequence>MPRRKEQFVTGEIYHLIIRALDNNLIFKDEKDYFRGIFSIYEFNNQNPVNISIRRRNRTVEKKREREKPIEVGLQSVLVNDKRDKFVEVLAFCFMPNHIHLLVKQIKDNGISKFMQKSGTGLSKYFNKKYQRKGHVFQDAFKSIHIENDSQLIAVFNYIHANPVSLIESGFKESGITDTEKVLKFLEEEFRWSSYFDYIGKENFKSVTEREFMLNLLRGSENCKNLMKDWVTYKKKLVNFEKLSLE</sequence>
<evidence type="ECO:0000313" key="3">
    <source>
        <dbReference type="Proteomes" id="UP000178935"/>
    </source>
</evidence>
<proteinExistence type="predicted"/>
<dbReference type="InterPro" id="IPR036515">
    <property type="entry name" value="Transposase_17_sf"/>
</dbReference>